<keyword evidence="3" id="KW-0472">Membrane</keyword>
<comment type="subcellular location">
    <subcellularLocation>
        <location evidence="1">Cell membrane</location>
    </subcellularLocation>
</comment>
<reference evidence="6" key="1">
    <citation type="submission" date="2022-11" db="UniProtKB">
        <authorList>
            <consortium name="WormBaseParasite"/>
        </authorList>
    </citation>
    <scope>IDENTIFICATION</scope>
</reference>
<name>A0A915KQ78_ROMCU</name>
<keyword evidence="2" id="KW-1003">Cell membrane</keyword>
<keyword evidence="5" id="KW-1185">Reference proteome</keyword>
<feature type="domain" description="KCTD8/12/16 H1" evidence="4">
    <location>
        <begin position="67"/>
        <end position="134"/>
    </location>
</feature>
<dbReference type="InterPro" id="IPR057093">
    <property type="entry name" value="H1_KCTD8_12_16"/>
</dbReference>
<feature type="domain" description="KCTD8/12/16 H1" evidence="4">
    <location>
        <begin position="153"/>
        <end position="216"/>
    </location>
</feature>
<evidence type="ECO:0000256" key="3">
    <source>
        <dbReference type="ARBA" id="ARBA00023136"/>
    </source>
</evidence>
<sequence>MLTSASGGSGGGGIAVDCKQRQTVHHASLDDQMISFVLPRRLSLHQVGHHKTFSNDSPVLISAQASHITVGYHGTFAFGPQGLASSEMNFRKISRILVCGRVSVCQEVFGQTLNDSRDPCHANLARNQDRLFEKSFKTFSNDSPVLISAQASHITVGYHGTFAFGPQGLASSEMNFRKISRILVCGRVSVCQEVFGQTLNDSRDPCHANLARNQDRCFWVDLRELYRLVPSLPRSVT</sequence>
<dbReference type="Pfam" id="PF23110">
    <property type="entry name" value="H1_KCTD8_12_16"/>
    <property type="match status" value="2"/>
</dbReference>
<dbReference type="AlphaFoldDB" id="A0A915KQ78"/>
<dbReference type="Proteomes" id="UP000887565">
    <property type="component" value="Unplaced"/>
</dbReference>
<evidence type="ECO:0000313" key="6">
    <source>
        <dbReference type="WBParaSite" id="nRc.2.0.1.t41037-RA"/>
    </source>
</evidence>
<evidence type="ECO:0000313" key="5">
    <source>
        <dbReference type="Proteomes" id="UP000887565"/>
    </source>
</evidence>
<accession>A0A915KQ78</accession>
<evidence type="ECO:0000256" key="2">
    <source>
        <dbReference type="ARBA" id="ARBA00022475"/>
    </source>
</evidence>
<evidence type="ECO:0000256" key="1">
    <source>
        <dbReference type="ARBA" id="ARBA00004236"/>
    </source>
</evidence>
<proteinExistence type="predicted"/>
<dbReference type="WBParaSite" id="nRc.2.0.1.t41037-RA">
    <property type="protein sequence ID" value="nRc.2.0.1.t41037-RA"/>
    <property type="gene ID" value="nRc.2.0.1.g41037"/>
</dbReference>
<protein>
    <recommendedName>
        <fullName evidence="4">KCTD8/12/16 H1 domain-containing protein</fullName>
    </recommendedName>
</protein>
<organism evidence="5 6">
    <name type="scientific">Romanomermis culicivorax</name>
    <name type="common">Nematode worm</name>
    <dbReference type="NCBI Taxonomy" id="13658"/>
    <lineage>
        <taxon>Eukaryota</taxon>
        <taxon>Metazoa</taxon>
        <taxon>Ecdysozoa</taxon>
        <taxon>Nematoda</taxon>
        <taxon>Enoplea</taxon>
        <taxon>Dorylaimia</taxon>
        <taxon>Mermithida</taxon>
        <taxon>Mermithoidea</taxon>
        <taxon>Mermithidae</taxon>
        <taxon>Romanomermis</taxon>
    </lineage>
</organism>
<evidence type="ECO:0000259" key="4">
    <source>
        <dbReference type="Pfam" id="PF23110"/>
    </source>
</evidence>